<comment type="caution">
    <text evidence="2">The sequence shown here is derived from an EMBL/GenBank/DDBJ whole genome shotgun (WGS) entry which is preliminary data.</text>
</comment>
<keyword evidence="3" id="KW-1185">Reference proteome</keyword>
<dbReference type="Pfam" id="PF18885">
    <property type="entry name" value="DUF5648"/>
    <property type="match status" value="1"/>
</dbReference>
<feature type="domain" description="DUF5648" evidence="1">
    <location>
        <begin position="1"/>
        <end position="80"/>
    </location>
</feature>
<proteinExistence type="predicted"/>
<sequence length="274" mass="29925">MYNPASGEHLFTTDANEKSVLSSQGWRYESVAFHSGGKVPVYRMFNAKAGIGAHLNTANANEKQVLQSQGWKYEGIAWYATAAGSAATTGSGPAARHVLLNTKAQAKQDAIDAWNQIDKTKLGQAYTAIVNENQKKNGYTVTPFSSDLQANLQKRADYFWNNNISPYHTNSLPGADGSLYRGTVGIVNLTGQPVLDYKYLAQVFYVWATANQADFKQIMINPSHGLGVAAPRNISELPDSSPNSAAVNMIRKDTNTGISYYTYTSELPYIEVAH</sequence>
<evidence type="ECO:0000313" key="2">
    <source>
        <dbReference type="EMBL" id="GBG97145.1"/>
    </source>
</evidence>
<name>A0A2R5HI41_9LACT</name>
<dbReference type="EMBL" id="BFFO01000007">
    <property type="protein sequence ID" value="GBG97145.1"/>
    <property type="molecule type" value="Genomic_DNA"/>
</dbReference>
<gene>
    <name evidence="2" type="ORF">NtB2_01282</name>
</gene>
<dbReference type="AlphaFoldDB" id="A0A2R5HI41"/>
<organism evidence="2 3">
    <name type="scientific">Lactococcus termiticola</name>
    <dbReference type="NCBI Taxonomy" id="2169526"/>
    <lineage>
        <taxon>Bacteria</taxon>
        <taxon>Bacillati</taxon>
        <taxon>Bacillota</taxon>
        <taxon>Bacilli</taxon>
        <taxon>Lactobacillales</taxon>
        <taxon>Streptococcaceae</taxon>
        <taxon>Lactococcus</taxon>
    </lineage>
</organism>
<evidence type="ECO:0000313" key="3">
    <source>
        <dbReference type="Proteomes" id="UP000245021"/>
    </source>
</evidence>
<reference evidence="2 3" key="1">
    <citation type="journal article" date="2018" name="Genome Announc.">
        <title>Draft Genome Sequence of Lactococcus sp. Strain NtB2 (JCM 32569), Isolated from the Gut of the Higher Termite Nasutitermes takasagoensis.</title>
        <authorList>
            <person name="Noda S."/>
            <person name="Aihara C."/>
            <person name="Yuki M."/>
            <person name="Ohkuma M."/>
        </authorList>
    </citation>
    <scope>NUCLEOTIDE SEQUENCE [LARGE SCALE GENOMIC DNA]</scope>
    <source>
        <strain evidence="2 3">NtB2</strain>
    </source>
</reference>
<evidence type="ECO:0000259" key="1">
    <source>
        <dbReference type="Pfam" id="PF18885"/>
    </source>
</evidence>
<dbReference type="Proteomes" id="UP000245021">
    <property type="component" value="Unassembled WGS sequence"/>
</dbReference>
<accession>A0A2R5HI41</accession>
<protein>
    <submittedName>
        <fullName evidence="2">Membrane protein</fullName>
    </submittedName>
</protein>
<dbReference type="InterPro" id="IPR043708">
    <property type="entry name" value="DUF5648"/>
</dbReference>